<evidence type="ECO:0000256" key="1">
    <source>
        <dbReference type="SAM" id="Phobius"/>
    </source>
</evidence>
<feature type="transmembrane region" description="Helical" evidence="1">
    <location>
        <begin position="380"/>
        <end position="399"/>
    </location>
</feature>
<gene>
    <name evidence="2" type="ORF">AUR64_08160</name>
</gene>
<evidence type="ECO:0000313" key="2">
    <source>
        <dbReference type="EMBL" id="KTG10629.1"/>
    </source>
</evidence>
<accession>A0A0W1RBX8</accession>
<feature type="transmembrane region" description="Helical" evidence="1">
    <location>
        <begin position="224"/>
        <end position="249"/>
    </location>
</feature>
<keyword evidence="1" id="KW-0812">Transmembrane</keyword>
<feature type="transmembrane region" description="Helical" evidence="1">
    <location>
        <begin position="261"/>
        <end position="280"/>
    </location>
</feature>
<keyword evidence="1" id="KW-1133">Transmembrane helix</keyword>
<feature type="transmembrane region" description="Helical" evidence="1">
    <location>
        <begin position="292"/>
        <end position="310"/>
    </location>
</feature>
<dbReference type="OrthoDB" id="242474at2157"/>
<evidence type="ECO:0000313" key="3">
    <source>
        <dbReference type="Proteomes" id="UP000054387"/>
    </source>
</evidence>
<comment type="caution">
    <text evidence="2">The sequence shown here is derived from an EMBL/GenBank/DDBJ whole genome shotgun (WGS) entry which is preliminary data.</text>
</comment>
<reference evidence="2 3" key="1">
    <citation type="submission" date="2015-12" db="EMBL/GenBank/DDBJ databases">
        <title>Haloprofundus marisrubri gen. nov., sp. nov., an extremely halophilic archaeon isolated from the Discovery deep brine-seawater interface in the Red Sea.</title>
        <authorList>
            <person name="Zhang G."/>
            <person name="Stingl U."/>
            <person name="Rashid M."/>
        </authorList>
    </citation>
    <scope>NUCLEOTIDE SEQUENCE [LARGE SCALE GENOMIC DNA]</scope>
    <source>
        <strain evidence="2 3">SB9</strain>
    </source>
</reference>
<proteinExistence type="predicted"/>
<keyword evidence="3" id="KW-1185">Reference proteome</keyword>
<feature type="transmembrane region" description="Helical" evidence="1">
    <location>
        <begin position="353"/>
        <end position="373"/>
    </location>
</feature>
<feature type="transmembrane region" description="Helical" evidence="1">
    <location>
        <begin position="405"/>
        <end position="431"/>
    </location>
</feature>
<dbReference type="STRING" id="1514971.AUR64_08160"/>
<dbReference type="EMBL" id="LOPU01000017">
    <property type="protein sequence ID" value="KTG10629.1"/>
    <property type="molecule type" value="Genomic_DNA"/>
</dbReference>
<dbReference type="RefSeq" id="WP_058580953.1">
    <property type="nucleotide sequence ID" value="NZ_LOPU01000017.1"/>
</dbReference>
<dbReference type="Proteomes" id="UP000054387">
    <property type="component" value="Unassembled WGS sequence"/>
</dbReference>
<feature type="transmembrane region" description="Helical" evidence="1">
    <location>
        <begin position="322"/>
        <end position="347"/>
    </location>
</feature>
<name>A0A0W1RBX8_9EURY</name>
<organism evidence="2 3">
    <name type="scientific">Haloprofundus marisrubri</name>
    <dbReference type="NCBI Taxonomy" id="1514971"/>
    <lineage>
        <taxon>Archaea</taxon>
        <taxon>Methanobacteriati</taxon>
        <taxon>Methanobacteriota</taxon>
        <taxon>Stenosarchaea group</taxon>
        <taxon>Halobacteria</taxon>
        <taxon>Halobacteriales</taxon>
        <taxon>Haloferacaceae</taxon>
        <taxon>Haloprofundus</taxon>
    </lineage>
</organism>
<protein>
    <submittedName>
        <fullName evidence="2">Uncharacterized protein</fullName>
    </submittedName>
</protein>
<dbReference type="AlphaFoldDB" id="A0A0W1RBX8"/>
<sequence>MNRPVWVALLCAVLIATSLAAPAADARPPPRELCGFCGENVESAAAEHGLDLTVERSTVTVHVHDNGSATWVVRNRIAEDAAATRLRTNDSLREAIVPGDPSERSSNIADSGTLVTRHTESEFAEESVAGTLRSGAFTEGYGYRNLAGLGADELTVVAPEGMRLGWTVSGSTVSEDRTRMTLTEFTDADEGDFVTFVPEDSTFGAVLSPIVVAEKLGPVAALNFGVFVGLPTALFATLVAGVAGAVSWLSTRTGRFEQVEGYVGTGLLAVGVLAVVFPLLSGSMLGIGGFDAPVFGIGVGLAAAGLALSATDARKHATFRTVLAGAVGVACLAAAAAIGGAALFGAFGVTTALLSSLPFVAPVFALLPAGYAVGRGERTLGVATATLAFALPVLSWSPLTAPMAGMALLAVFLAGIYAVAIAVLGAPLLLVGASLSGGQRSPATGR</sequence>
<keyword evidence="1" id="KW-0472">Membrane</keyword>